<accession>A0ABV7ZZ06</accession>
<protein>
    <submittedName>
        <fullName evidence="1">Uncharacterized protein</fullName>
    </submittedName>
</protein>
<keyword evidence="2" id="KW-1185">Reference proteome</keyword>
<evidence type="ECO:0000313" key="2">
    <source>
        <dbReference type="Proteomes" id="UP001595617"/>
    </source>
</evidence>
<gene>
    <name evidence="1" type="ORF">ACFOOG_07365</name>
</gene>
<sequence>MHSSVGSSTGLLNGKRFITEPTEQVQYLLRNCQHLTKWVITLTDRQWLLNIDAVRAAQLCARCIEEEFNVRMPLARTDFLAKVQLYADQSSSIRLKNAVSTLHERIYGAEPLVTDEQDMLVYMGKTYPRWRDGKIFSGVYRGAPVYSEHRTS</sequence>
<proteinExistence type="predicted"/>
<dbReference type="EMBL" id="JBHRYR010000003">
    <property type="protein sequence ID" value="MFC3852647.1"/>
    <property type="molecule type" value="Genomic_DNA"/>
</dbReference>
<reference evidence="2" key="1">
    <citation type="journal article" date="2019" name="Int. J. Syst. Evol. Microbiol.">
        <title>The Global Catalogue of Microorganisms (GCM) 10K type strain sequencing project: providing services to taxonomists for standard genome sequencing and annotation.</title>
        <authorList>
            <consortium name="The Broad Institute Genomics Platform"/>
            <consortium name="The Broad Institute Genome Sequencing Center for Infectious Disease"/>
            <person name="Wu L."/>
            <person name="Ma J."/>
        </authorList>
    </citation>
    <scope>NUCLEOTIDE SEQUENCE [LARGE SCALE GENOMIC DNA]</scope>
    <source>
        <strain evidence="2">IBRC 10765</strain>
    </source>
</reference>
<evidence type="ECO:0000313" key="1">
    <source>
        <dbReference type="EMBL" id="MFC3852647.1"/>
    </source>
</evidence>
<comment type="caution">
    <text evidence="1">The sequence shown here is derived from an EMBL/GenBank/DDBJ whole genome shotgun (WGS) entry which is preliminary data.</text>
</comment>
<name>A0ABV7ZZ06_9GAMM</name>
<dbReference type="RefSeq" id="WP_380695054.1">
    <property type="nucleotide sequence ID" value="NZ_JBHRYR010000003.1"/>
</dbReference>
<dbReference type="Proteomes" id="UP001595617">
    <property type="component" value="Unassembled WGS sequence"/>
</dbReference>
<organism evidence="1 2">
    <name type="scientific">Saccharospirillum mangrovi</name>
    <dbReference type="NCBI Taxonomy" id="2161747"/>
    <lineage>
        <taxon>Bacteria</taxon>
        <taxon>Pseudomonadati</taxon>
        <taxon>Pseudomonadota</taxon>
        <taxon>Gammaproteobacteria</taxon>
        <taxon>Oceanospirillales</taxon>
        <taxon>Saccharospirillaceae</taxon>
        <taxon>Saccharospirillum</taxon>
    </lineage>
</organism>